<keyword evidence="1" id="KW-0812">Transmembrane</keyword>
<dbReference type="Proteomes" id="UP000070399">
    <property type="component" value="Unassembled WGS sequence"/>
</dbReference>
<sequence>MALEILFKAGVIILSMMAGGLFSYAGNFQCEVWKIKYGQDVEKFRDARDGFLKTSMLLIIVAIVFFVVGEFLIAT</sequence>
<keyword evidence="3" id="KW-1185">Reference proteome</keyword>
<dbReference type="EMBL" id="LHYO01000008">
    <property type="protein sequence ID" value="KXB09316.1"/>
    <property type="molecule type" value="Genomic_DNA"/>
</dbReference>
<name>A0A133VS91_9EURY</name>
<feature type="transmembrane region" description="Helical" evidence="1">
    <location>
        <begin position="55"/>
        <end position="74"/>
    </location>
</feature>
<evidence type="ECO:0000313" key="2">
    <source>
        <dbReference type="EMBL" id="KXB09316.1"/>
    </source>
</evidence>
<dbReference type="AlphaFoldDB" id="A0A133VS91"/>
<feature type="transmembrane region" description="Helical" evidence="1">
    <location>
        <begin position="6"/>
        <end position="26"/>
    </location>
</feature>
<proteinExistence type="predicted"/>
<gene>
    <name evidence="2" type="ORF">AKJ35_01050</name>
</gene>
<reference evidence="2 3" key="1">
    <citation type="journal article" date="2016" name="Sci. Rep.">
        <title>Metabolic traits of an uncultured archaeal lineage -MSBL1- from brine pools of the Red Sea.</title>
        <authorList>
            <person name="Mwirichia R."/>
            <person name="Alam I."/>
            <person name="Rashid M."/>
            <person name="Vinu M."/>
            <person name="Ba-Alawi W."/>
            <person name="Anthony Kamau A."/>
            <person name="Kamanda Ngugi D."/>
            <person name="Goker M."/>
            <person name="Klenk H.P."/>
            <person name="Bajic V."/>
            <person name="Stingl U."/>
        </authorList>
    </citation>
    <scope>NUCLEOTIDE SEQUENCE [LARGE SCALE GENOMIC DNA]</scope>
    <source>
        <strain evidence="2">SCGC-AAA833F18</strain>
    </source>
</reference>
<keyword evidence="1" id="KW-0472">Membrane</keyword>
<keyword evidence="1" id="KW-1133">Transmembrane helix</keyword>
<accession>A0A133VS91</accession>
<organism evidence="2 3">
    <name type="scientific">candidate division MSBL1 archaeon SCGC-AAA833F18</name>
    <dbReference type="NCBI Taxonomy" id="1698257"/>
    <lineage>
        <taxon>Archaea</taxon>
        <taxon>Methanobacteriati</taxon>
        <taxon>Methanobacteriota</taxon>
        <taxon>candidate division MSBL1</taxon>
    </lineage>
</organism>
<evidence type="ECO:0000313" key="3">
    <source>
        <dbReference type="Proteomes" id="UP000070399"/>
    </source>
</evidence>
<evidence type="ECO:0000256" key="1">
    <source>
        <dbReference type="SAM" id="Phobius"/>
    </source>
</evidence>
<protein>
    <submittedName>
        <fullName evidence="2">Uncharacterized protein</fullName>
    </submittedName>
</protein>
<comment type="caution">
    <text evidence="2">The sequence shown here is derived from an EMBL/GenBank/DDBJ whole genome shotgun (WGS) entry which is preliminary data.</text>
</comment>